<evidence type="ECO:0000256" key="1">
    <source>
        <dbReference type="SAM" id="MobiDB-lite"/>
    </source>
</evidence>
<dbReference type="Gene3D" id="3.40.50.10680">
    <property type="entry name" value="CofD-like domains"/>
    <property type="match status" value="1"/>
</dbReference>
<comment type="caution">
    <text evidence="2">The sequence shown here is derived from an EMBL/GenBank/DDBJ whole genome shotgun (WGS) entry which is preliminary data.</text>
</comment>
<dbReference type="Proteomes" id="UP000824998">
    <property type="component" value="Unassembled WGS sequence"/>
</dbReference>
<feature type="region of interest" description="Disordered" evidence="1">
    <location>
        <begin position="220"/>
        <end position="241"/>
    </location>
</feature>
<dbReference type="Pfam" id="PF01933">
    <property type="entry name" value="CofD"/>
    <property type="match status" value="1"/>
</dbReference>
<dbReference type="AlphaFoldDB" id="A0A9P7YN84"/>
<dbReference type="GO" id="GO:0043743">
    <property type="term" value="F:LPPG:FO 2-phospho-L-lactate transferase activity"/>
    <property type="evidence" value="ECO:0007669"/>
    <property type="project" value="InterPro"/>
</dbReference>
<evidence type="ECO:0000313" key="3">
    <source>
        <dbReference type="Proteomes" id="UP000824998"/>
    </source>
</evidence>
<dbReference type="InterPro" id="IPR002882">
    <property type="entry name" value="CofD"/>
</dbReference>
<evidence type="ECO:0000313" key="2">
    <source>
        <dbReference type="EMBL" id="KAG9236576.1"/>
    </source>
</evidence>
<dbReference type="EMBL" id="MU251404">
    <property type="protein sequence ID" value="KAG9236576.1"/>
    <property type="molecule type" value="Genomic_DNA"/>
</dbReference>
<dbReference type="CDD" id="cd07187">
    <property type="entry name" value="YvcK_like"/>
    <property type="match status" value="1"/>
</dbReference>
<sequence length="474" mass="50794">MSGTTTPTTAMKRDVVVFSGGSAANNLVDVFERVVEGRGCGLSYIIPISDNGGSSSELIRVFGGPGIGDVRSRLIRLIPTTPTTLPLKSLFNHRLSPLPSTAQTEWHALVLGTHDLWHPIPSPTRELIRSFLNLLNLEIVKRARPSSTFNFQSASVGNLFLTGARLFSGSFESAIYLLGVVTGTEGARVEVVPSVNSNFSHHIAAGLTDGSVVVGQNEISHPSLPTAAPAEPPSHEPASPLSSMRMMARDLQHHDTIEDANLPGSLPSLRGQNIAFAKEDTPLLPYPIERIWYINPYGQEIRPSANPKVIESIRGSGAVIYCIGSLYTSIIPSLILRGVGDSIKAVPYKMLILNGCIDRETSSVASGPYTATDFIAAISNACHSSSSSSPSFSSSPAVPKEQFKTYVSHVIHLQGEGTPRVDKEELAGLGIECVRLYGRKNESGEGGMLYDGVALGQVIEAVMGRRDRGRRNTL</sequence>
<accession>A0A9P7YN84</accession>
<dbReference type="OrthoDB" id="10267139at2759"/>
<proteinExistence type="predicted"/>
<name>A0A9P7YN84_9HELO</name>
<reference evidence="2" key="1">
    <citation type="journal article" date="2021" name="IMA Fungus">
        <title>Genomic characterization of three marine fungi, including Emericellopsis atlantica sp. nov. with signatures of a generalist lifestyle and marine biomass degradation.</title>
        <authorList>
            <person name="Hagestad O.C."/>
            <person name="Hou L."/>
            <person name="Andersen J.H."/>
            <person name="Hansen E.H."/>
            <person name="Altermark B."/>
            <person name="Li C."/>
            <person name="Kuhnert E."/>
            <person name="Cox R.J."/>
            <person name="Crous P.W."/>
            <person name="Spatafora J.W."/>
            <person name="Lail K."/>
            <person name="Amirebrahimi M."/>
            <person name="Lipzen A."/>
            <person name="Pangilinan J."/>
            <person name="Andreopoulos W."/>
            <person name="Hayes R.D."/>
            <person name="Ng V."/>
            <person name="Grigoriev I.V."/>
            <person name="Jackson S.A."/>
            <person name="Sutton T.D.S."/>
            <person name="Dobson A.D.W."/>
            <person name="Rama T."/>
        </authorList>
    </citation>
    <scope>NUCLEOTIDE SEQUENCE</scope>
    <source>
        <strain evidence="2">TRa018bII</strain>
    </source>
</reference>
<dbReference type="PANTHER" id="PTHR31240">
    <property type="entry name" value="MATERNAL EFFECT EMBRYO ARREST 18"/>
    <property type="match status" value="1"/>
</dbReference>
<dbReference type="PANTHER" id="PTHR31240:SF0">
    <property type="entry name" value="MATERNAL EFFECT EMBRYO ARREST 18"/>
    <property type="match status" value="1"/>
</dbReference>
<protein>
    <submittedName>
        <fullName evidence="2">Uncharacterized protein</fullName>
    </submittedName>
</protein>
<dbReference type="InterPro" id="IPR038136">
    <property type="entry name" value="CofD-like_dom_sf"/>
</dbReference>
<gene>
    <name evidence="2" type="ORF">BJ875DRAFT_396892</name>
</gene>
<dbReference type="SUPFAM" id="SSF142338">
    <property type="entry name" value="CofD-like"/>
    <property type="match status" value="1"/>
</dbReference>
<feature type="non-terminal residue" evidence="2">
    <location>
        <position position="474"/>
    </location>
</feature>
<organism evidence="2 3">
    <name type="scientific">Amylocarpus encephaloides</name>
    <dbReference type="NCBI Taxonomy" id="45428"/>
    <lineage>
        <taxon>Eukaryota</taxon>
        <taxon>Fungi</taxon>
        <taxon>Dikarya</taxon>
        <taxon>Ascomycota</taxon>
        <taxon>Pezizomycotina</taxon>
        <taxon>Leotiomycetes</taxon>
        <taxon>Helotiales</taxon>
        <taxon>Helotiales incertae sedis</taxon>
        <taxon>Amylocarpus</taxon>
    </lineage>
</organism>
<keyword evidence="3" id="KW-1185">Reference proteome</keyword>